<keyword evidence="2 4" id="KW-0223">Dioxygenase</keyword>
<dbReference type="GO" id="GO:0051213">
    <property type="term" value="F:dioxygenase activity"/>
    <property type="evidence" value="ECO:0007669"/>
    <property type="project" value="UniProtKB-KW"/>
</dbReference>
<sequence>MARMIFVNLPVTDVVASTAFYESLGFPKNPMFSDKNTSCIIISEHIYVMIMMRDTFQGYMPKEPVEKTICDAKTSTETLLCLSCERKEEVDELVEKAGKGGGRMDTTKSQEMERMYGRSFEDLDGHVWETVWMDMAAFEKEQEGCPAKQCGGT</sequence>
<dbReference type="PANTHER" id="PTHR36503">
    <property type="entry name" value="BLR2520 PROTEIN"/>
    <property type="match status" value="1"/>
</dbReference>
<feature type="domain" description="Glyoxalase/fosfomycin resistance/dioxygenase" evidence="1">
    <location>
        <begin position="7"/>
        <end position="129"/>
    </location>
</feature>
<dbReference type="InterPro" id="IPR029068">
    <property type="entry name" value="Glyas_Bleomycin-R_OHBP_Dase"/>
</dbReference>
<proteinExistence type="predicted"/>
<dbReference type="EMBL" id="ML975149">
    <property type="protein sequence ID" value="KAF1817126.1"/>
    <property type="molecule type" value="Genomic_DNA"/>
</dbReference>
<dbReference type="PANTHER" id="PTHR36503:SF2">
    <property type="entry name" value="BLR2408 PROTEIN"/>
    <property type="match status" value="1"/>
</dbReference>
<dbReference type="Pfam" id="PF00903">
    <property type="entry name" value="Glyoxalase"/>
    <property type="match status" value="1"/>
</dbReference>
<dbReference type="AlphaFoldDB" id="A0A6G1GGR4"/>
<dbReference type="GeneID" id="54419015"/>
<dbReference type="Gene3D" id="3.10.180.10">
    <property type="entry name" value="2,3-Dihydroxybiphenyl 1,2-Dioxygenase, domain 1"/>
    <property type="match status" value="1"/>
</dbReference>
<gene>
    <name evidence="2 4" type="ORF">P152DRAFT_453726</name>
</gene>
<reference evidence="4" key="2">
    <citation type="submission" date="2020-04" db="EMBL/GenBank/DDBJ databases">
        <authorList>
            <consortium name="NCBI Genome Project"/>
        </authorList>
    </citation>
    <scope>NUCLEOTIDE SEQUENCE</scope>
    <source>
        <strain evidence="4">CBS 781.70</strain>
    </source>
</reference>
<dbReference type="OrthoDB" id="4181370at2759"/>
<accession>A0A6G1GGR4</accession>
<organism evidence="2">
    <name type="scientific">Eremomyces bilateralis CBS 781.70</name>
    <dbReference type="NCBI Taxonomy" id="1392243"/>
    <lineage>
        <taxon>Eukaryota</taxon>
        <taxon>Fungi</taxon>
        <taxon>Dikarya</taxon>
        <taxon>Ascomycota</taxon>
        <taxon>Pezizomycotina</taxon>
        <taxon>Dothideomycetes</taxon>
        <taxon>Dothideomycetes incertae sedis</taxon>
        <taxon>Eremomycetales</taxon>
        <taxon>Eremomycetaceae</taxon>
        <taxon>Eremomyces</taxon>
    </lineage>
</organism>
<evidence type="ECO:0000313" key="3">
    <source>
        <dbReference type="Proteomes" id="UP000504638"/>
    </source>
</evidence>
<keyword evidence="2 4" id="KW-0560">Oxidoreductase</keyword>
<name>A0A6G1GGR4_9PEZI</name>
<reference evidence="4" key="3">
    <citation type="submission" date="2025-04" db="UniProtKB">
        <authorList>
            <consortium name="RefSeq"/>
        </authorList>
    </citation>
    <scope>IDENTIFICATION</scope>
    <source>
        <strain evidence="4">CBS 781.70</strain>
    </source>
</reference>
<evidence type="ECO:0000259" key="1">
    <source>
        <dbReference type="Pfam" id="PF00903"/>
    </source>
</evidence>
<keyword evidence="3" id="KW-1185">Reference proteome</keyword>
<evidence type="ECO:0000313" key="2">
    <source>
        <dbReference type="EMBL" id="KAF1817126.1"/>
    </source>
</evidence>
<reference evidence="2 4" key="1">
    <citation type="submission" date="2020-01" db="EMBL/GenBank/DDBJ databases">
        <authorList>
            <consortium name="DOE Joint Genome Institute"/>
            <person name="Haridas S."/>
            <person name="Albert R."/>
            <person name="Binder M."/>
            <person name="Bloem J."/>
            <person name="Labutti K."/>
            <person name="Salamov A."/>
            <person name="Andreopoulos B."/>
            <person name="Baker S.E."/>
            <person name="Barry K."/>
            <person name="Bills G."/>
            <person name="Bluhm B.H."/>
            <person name="Cannon C."/>
            <person name="Castanera R."/>
            <person name="Culley D.E."/>
            <person name="Daum C."/>
            <person name="Ezra D."/>
            <person name="Gonzalez J.B."/>
            <person name="Henrissat B."/>
            <person name="Kuo A."/>
            <person name="Liang C."/>
            <person name="Lipzen A."/>
            <person name="Lutzoni F."/>
            <person name="Magnuson J."/>
            <person name="Mondo S."/>
            <person name="Nolan M."/>
            <person name="Ohm R."/>
            <person name="Pangilinan J."/>
            <person name="Park H.-J."/>
            <person name="Ramirez L."/>
            <person name="Alfaro M."/>
            <person name="Sun H."/>
            <person name="Tritt A."/>
            <person name="Yoshinaga Y."/>
            <person name="Zwiers L.-H."/>
            <person name="Turgeon B.G."/>
            <person name="Goodwin S.B."/>
            <person name="Spatafora J.W."/>
            <person name="Crous P.W."/>
            <person name="Grigoriev I.V."/>
        </authorList>
    </citation>
    <scope>NUCLEOTIDE SEQUENCE</scope>
    <source>
        <strain evidence="2 4">CBS 781.70</strain>
    </source>
</reference>
<evidence type="ECO:0000313" key="4">
    <source>
        <dbReference type="RefSeq" id="XP_033538757.1"/>
    </source>
</evidence>
<dbReference type="RefSeq" id="XP_033538757.1">
    <property type="nucleotide sequence ID" value="XM_033678445.1"/>
</dbReference>
<protein>
    <submittedName>
        <fullName evidence="2 4">Glyoxalase/Bleomycin resistance protein/Dihydroxybiphenyl dioxygenase</fullName>
    </submittedName>
</protein>
<dbReference type="SUPFAM" id="SSF54593">
    <property type="entry name" value="Glyoxalase/Bleomycin resistance protein/Dihydroxybiphenyl dioxygenase"/>
    <property type="match status" value="1"/>
</dbReference>
<dbReference type="InterPro" id="IPR004360">
    <property type="entry name" value="Glyas_Fos-R_dOase_dom"/>
</dbReference>
<dbReference type="Proteomes" id="UP000504638">
    <property type="component" value="Unplaced"/>
</dbReference>